<reference evidence="6" key="1">
    <citation type="journal article" date="2012" name="Nat. Biotechnol.">
        <title>Draft genome sequence of pigeonpea (Cajanus cajan), an orphan legume crop of resource-poor farmers.</title>
        <authorList>
            <person name="Varshney R.K."/>
            <person name="Chen W."/>
            <person name="Li Y."/>
            <person name="Bharti A.K."/>
            <person name="Saxena R.K."/>
            <person name="Schlueter J.A."/>
            <person name="Donoghue M.T."/>
            <person name="Azam S."/>
            <person name="Fan G."/>
            <person name="Whaley A.M."/>
            <person name="Farmer A.D."/>
            <person name="Sheridan J."/>
            <person name="Iwata A."/>
            <person name="Tuteja R."/>
            <person name="Penmetsa R.V."/>
            <person name="Wu W."/>
            <person name="Upadhyaya H.D."/>
            <person name="Yang S.P."/>
            <person name="Shah T."/>
            <person name="Saxena K.B."/>
            <person name="Michael T."/>
            <person name="McCombie W.R."/>
            <person name="Yang B."/>
            <person name="Zhang G."/>
            <person name="Yang H."/>
            <person name="Wang J."/>
            <person name="Spillane C."/>
            <person name="Cook D.R."/>
            <person name="May G.D."/>
            <person name="Xu X."/>
            <person name="Jackson S.A."/>
        </authorList>
    </citation>
    <scope>NUCLEOTIDE SEQUENCE [LARGE SCALE GENOMIC DNA]</scope>
</reference>
<dbReference type="Gramene" id="C.cajan_28485.t">
    <property type="protein sequence ID" value="C.cajan_28485.t.cds1"/>
    <property type="gene ID" value="C.cajan_28485"/>
</dbReference>
<evidence type="ECO:0000313" key="6">
    <source>
        <dbReference type="EMBL" id="KYP45882.1"/>
    </source>
</evidence>
<dbReference type="OMA" id="CCTHILD"/>
<keyword evidence="4" id="KW-0862">Zinc</keyword>
<dbReference type="AlphaFoldDB" id="A0A151RTL0"/>
<dbReference type="Proteomes" id="UP000075243">
    <property type="component" value="Unassembled WGS sequence"/>
</dbReference>
<gene>
    <name evidence="6" type="ORF">KK1_032561</name>
</gene>
<dbReference type="PANTHER" id="PTHR46481">
    <property type="entry name" value="ZINC FINGER BED DOMAIN-CONTAINING PROTEIN 4"/>
    <property type="match status" value="1"/>
</dbReference>
<name>A0A151RTL0_CAJCA</name>
<evidence type="ECO:0000256" key="1">
    <source>
        <dbReference type="ARBA" id="ARBA00004123"/>
    </source>
</evidence>
<comment type="subcellular location">
    <subcellularLocation>
        <location evidence="1">Nucleus</location>
    </subcellularLocation>
</comment>
<evidence type="ECO:0000256" key="2">
    <source>
        <dbReference type="ARBA" id="ARBA00022723"/>
    </source>
</evidence>
<evidence type="ECO:0000313" key="7">
    <source>
        <dbReference type="Proteomes" id="UP000075243"/>
    </source>
</evidence>
<organism evidence="6 7">
    <name type="scientific">Cajanus cajan</name>
    <name type="common">Pigeon pea</name>
    <name type="synonym">Cajanus indicus</name>
    <dbReference type="NCBI Taxonomy" id="3821"/>
    <lineage>
        <taxon>Eukaryota</taxon>
        <taxon>Viridiplantae</taxon>
        <taxon>Streptophyta</taxon>
        <taxon>Embryophyta</taxon>
        <taxon>Tracheophyta</taxon>
        <taxon>Spermatophyta</taxon>
        <taxon>Magnoliopsida</taxon>
        <taxon>eudicotyledons</taxon>
        <taxon>Gunneridae</taxon>
        <taxon>Pentapetalae</taxon>
        <taxon>rosids</taxon>
        <taxon>fabids</taxon>
        <taxon>Fabales</taxon>
        <taxon>Fabaceae</taxon>
        <taxon>Papilionoideae</taxon>
        <taxon>50 kb inversion clade</taxon>
        <taxon>NPAAA clade</taxon>
        <taxon>indigoferoid/millettioid clade</taxon>
        <taxon>Phaseoleae</taxon>
        <taxon>Cajanus</taxon>
    </lineage>
</organism>
<dbReference type="GO" id="GO:0005634">
    <property type="term" value="C:nucleus"/>
    <property type="evidence" value="ECO:0007669"/>
    <property type="project" value="UniProtKB-SubCell"/>
</dbReference>
<sequence>MRIIKENLPLSSKLILDSSLFHVRCCTHILDLLVQDELGKIKATIFNLCENIKYINYNNFRLKAFCDVVEQKHLKDRKLIIDCPTRWNFTYQMLSNALKFKIAFVAYKEREQHYDYAPSLED</sequence>
<proteinExistence type="predicted"/>
<dbReference type="STRING" id="3821.A0A151RTL0"/>
<evidence type="ECO:0000256" key="3">
    <source>
        <dbReference type="ARBA" id="ARBA00022771"/>
    </source>
</evidence>
<dbReference type="PANTHER" id="PTHR46481:SF10">
    <property type="entry name" value="ZINC FINGER BED DOMAIN-CONTAINING PROTEIN 39"/>
    <property type="match status" value="1"/>
</dbReference>
<keyword evidence="2" id="KW-0479">Metal-binding</keyword>
<accession>A0A151RTL0</accession>
<dbReference type="InterPro" id="IPR052035">
    <property type="entry name" value="ZnF_BED_domain_contain"/>
</dbReference>
<dbReference type="InterPro" id="IPR012337">
    <property type="entry name" value="RNaseH-like_sf"/>
</dbReference>
<dbReference type="GO" id="GO:0008270">
    <property type="term" value="F:zinc ion binding"/>
    <property type="evidence" value="ECO:0007669"/>
    <property type="project" value="UniProtKB-KW"/>
</dbReference>
<dbReference type="EMBL" id="KQ483576">
    <property type="protein sequence ID" value="KYP45882.1"/>
    <property type="molecule type" value="Genomic_DNA"/>
</dbReference>
<keyword evidence="5" id="KW-0539">Nucleus</keyword>
<evidence type="ECO:0000256" key="5">
    <source>
        <dbReference type="ARBA" id="ARBA00023242"/>
    </source>
</evidence>
<evidence type="ECO:0000256" key="4">
    <source>
        <dbReference type="ARBA" id="ARBA00022833"/>
    </source>
</evidence>
<keyword evidence="7" id="KW-1185">Reference proteome</keyword>
<keyword evidence="3" id="KW-0863">Zinc-finger</keyword>
<dbReference type="SUPFAM" id="SSF53098">
    <property type="entry name" value="Ribonuclease H-like"/>
    <property type="match status" value="1"/>
</dbReference>
<protein>
    <submittedName>
        <fullName evidence="6">AC transposase</fullName>
    </submittedName>
</protein>